<dbReference type="EMBL" id="DRMN01000387">
    <property type="protein sequence ID" value="HFB55450.1"/>
    <property type="molecule type" value="Genomic_DNA"/>
</dbReference>
<organism evidence="2 3">
    <name type="scientific">Hellea balneolensis</name>
    <dbReference type="NCBI Taxonomy" id="287478"/>
    <lineage>
        <taxon>Bacteria</taxon>
        <taxon>Pseudomonadati</taxon>
        <taxon>Pseudomonadota</taxon>
        <taxon>Alphaproteobacteria</taxon>
        <taxon>Maricaulales</taxon>
        <taxon>Robiginitomaculaceae</taxon>
        <taxon>Hellea</taxon>
    </lineage>
</organism>
<dbReference type="GO" id="GO:0005737">
    <property type="term" value="C:cytoplasm"/>
    <property type="evidence" value="ECO:0007669"/>
    <property type="project" value="TreeGrafter"/>
</dbReference>
<dbReference type="Gene3D" id="1.20.1050.10">
    <property type="match status" value="1"/>
</dbReference>
<proteinExistence type="predicted"/>
<sequence>MRARMALHVSECDFEHREVLLRDKPEAMLALSPKATVPVLAVNDDHIIDESFDIMMWALAQHDPQNWLQPGLDNMRPLIEMITGNFKHHLDRYKYASRYGDAARPAVDHTHRALACDILQDFETRLAASPYLMGERASLADYATFPFIRQFANVEQEWWNTPVLPHVHNWLDGFIRSDIFTHIMTKHPVWKPEP</sequence>
<reference evidence="2" key="1">
    <citation type="journal article" date="2020" name="mSystems">
        <title>Genome- and Community-Level Interaction Insights into Carbon Utilization and Element Cycling Functions of Hydrothermarchaeota in Hydrothermal Sediment.</title>
        <authorList>
            <person name="Zhou Z."/>
            <person name="Liu Y."/>
            <person name="Xu W."/>
            <person name="Pan J."/>
            <person name="Luo Z.H."/>
            <person name="Li M."/>
        </authorList>
    </citation>
    <scope>NUCLEOTIDE SEQUENCE [LARGE SCALE GENOMIC DNA]</scope>
    <source>
        <strain evidence="2">HyVt-489</strain>
    </source>
</reference>
<evidence type="ECO:0000259" key="1">
    <source>
        <dbReference type="PROSITE" id="PS50404"/>
    </source>
</evidence>
<evidence type="ECO:0000313" key="3">
    <source>
        <dbReference type="Proteomes" id="UP000886042"/>
    </source>
</evidence>
<name>A0A7C3FZY9_9PROT</name>
<dbReference type="Pfam" id="PF13410">
    <property type="entry name" value="GST_C_2"/>
    <property type="match status" value="1"/>
</dbReference>
<dbReference type="CDD" id="cd03196">
    <property type="entry name" value="GST_C_5"/>
    <property type="match status" value="1"/>
</dbReference>
<dbReference type="InterPro" id="IPR004045">
    <property type="entry name" value="Glutathione_S-Trfase_N"/>
</dbReference>
<dbReference type="PANTHER" id="PTHR43968">
    <property type="match status" value="1"/>
</dbReference>
<dbReference type="AlphaFoldDB" id="A0A7C3FZY9"/>
<feature type="domain" description="GST N-terminal" evidence="1">
    <location>
        <begin position="1"/>
        <end position="66"/>
    </location>
</feature>
<dbReference type="PANTHER" id="PTHR43968:SF6">
    <property type="entry name" value="GLUTATHIONE S-TRANSFERASE OMEGA"/>
    <property type="match status" value="1"/>
</dbReference>
<dbReference type="InterPro" id="IPR050983">
    <property type="entry name" value="GST_Omega/HSP26"/>
</dbReference>
<dbReference type="PROSITE" id="PS50404">
    <property type="entry name" value="GST_NTER"/>
    <property type="match status" value="1"/>
</dbReference>
<gene>
    <name evidence="2" type="ORF">ENJ46_05945</name>
</gene>
<comment type="caution">
    <text evidence="2">The sequence shown here is derived from an EMBL/GenBank/DDBJ whole genome shotgun (WGS) entry which is preliminary data.</text>
</comment>
<dbReference type="SUPFAM" id="SSF52833">
    <property type="entry name" value="Thioredoxin-like"/>
    <property type="match status" value="1"/>
</dbReference>
<dbReference type="Pfam" id="PF13417">
    <property type="entry name" value="GST_N_3"/>
    <property type="match status" value="1"/>
</dbReference>
<evidence type="ECO:0000313" key="2">
    <source>
        <dbReference type="EMBL" id="HFB55450.1"/>
    </source>
</evidence>
<dbReference type="Proteomes" id="UP000886042">
    <property type="component" value="Unassembled WGS sequence"/>
</dbReference>
<dbReference type="SUPFAM" id="SSF47616">
    <property type="entry name" value="GST C-terminal domain-like"/>
    <property type="match status" value="1"/>
</dbReference>
<dbReference type="InterPro" id="IPR036249">
    <property type="entry name" value="Thioredoxin-like_sf"/>
</dbReference>
<dbReference type="InterPro" id="IPR036282">
    <property type="entry name" value="Glutathione-S-Trfase_C_sf"/>
</dbReference>
<dbReference type="Gene3D" id="3.40.30.10">
    <property type="entry name" value="Glutaredoxin"/>
    <property type="match status" value="1"/>
</dbReference>
<protein>
    <submittedName>
        <fullName evidence="2">Glutathione S-transferase</fullName>
    </submittedName>
</protein>
<accession>A0A7C3FZY9</accession>